<gene>
    <name evidence="2" type="ORF">PR048_019899</name>
</gene>
<proteinExistence type="predicted"/>
<dbReference type="Proteomes" id="UP001159363">
    <property type="component" value="Chromosome 6"/>
</dbReference>
<keyword evidence="1" id="KW-1133">Transmembrane helix</keyword>
<evidence type="ECO:0000313" key="3">
    <source>
        <dbReference type="Proteomes" id="UP001159363"/>
    </source>
</evidence>
<comment type="caution">
    <text evidence="2">The sequence shown here is derived from an EMBL/GenBank/DDBJ whole genome shotgun (WGS) entry which is preliminary data.</text>
</comment>
<protein>
    <recommendedName>
        <fullName evidence="4">Reverse transcriptase</fullName>
    </recommendedName>
</protein>
<accession>A0ABQ9H4Z8</accession>
<name>A0ABQ9H4Z8_9NEOP</name>
<evidence type="ECO:0000313" key="2">
    <source>
        <dbReference type="EMBL" id="KAJ8879291.1"/>
    </source>
</evidence>
<sequence length="191" mass="21662">MWVVEFSVPPFWNLSKIQCLFALFVLVVGNMVPLGGTDNVTSLTFVVRMLFTNINACTTLTTALDYISFWLDDHGFNLYVDKSHNLNVTRKQSLSPLPSPTIRCSLLSCVQKVLAHYHWGSSFFALRSFYVSINRSVLDYGIPITGQLPLFLMNKLETLQNVYLRLMICAFTSTPITVLHIESFLMSLSNH</sequence>
<keyword evidence="1" id="KW-0472">Membrane</keyword>
<reference evidence="2 3" key="1">
    <citation type="submission" date="2023-02" db="EMBL/GenBank/DDBJ databases">
        <title>LHISI_Scaffold_Assembly.</title>
        <authorList>
            <person name="Stuart O.P."/>
            <person name="Cleave R."/>
            <person name="Magrath M.J.L."/>
            <person name="Mikheyev A.S."/>
        </authorList>
    </citation>
    <scope>NUCLEOTIDE SEQUENCE [LARGE SCALE GENOMIC DNA]</scope>
    <source>
        <strain evidence="2">Daus_M_001</strain>
        <tissue evidence="2">Leg muscle</tissue>
    </source>
</reference>
<keyword evidence="3" id="KW-1185">Reference proteome</keyword>
<feature type="transmembrane region" description="Helical" evidence="1">
    <location>
        <begin position="12"/>
        <end position="32"/>
    </location>
</feature>
<dbReference type="EMBL" id="JARBHB010000007">
    <property type="protein sequence ID" value="KAJ8879291.1"/>
    <property type="molecule type" value="Genomic_DNA"/>
</dbReference>
<evidence type="ECO:0008006" key="4">
    <source>
        <dbReference type="Google" id="ProtNLM"/>
    </source>
</evidence>
<organism evidence="2 3">
    <name type="scientific">Dryococelus australis</name>
    <dbReference type="NCBI Taxonomy" id="614101"/>
    <lineage>
        <taxon>Eukaryota</taxon>
        <taxon>Metazoa</taxon>
        <taxon>Ecdysozoa</taxon>
        <taxon>Arthropoda</taxon>
        <taxon>Hexapoda</taxon>
        <taxon>Insecta</taxon>
        <taxon>Pterygota</taxon>
        <taxon>Neoptera</taxon>
        <taxon>Polyneoptera</taxon>
        <taxon>Phasmatodea</taxon>
        <taxon>Verophasmatodea</taxon>
        <taxon>Anareolatae</taxon>
        <taxon>Phasmatidae</taxon>
        <taxon>Eurycanthinae</taxon>
        <taxon>Dryococelus</taxon>
    </lineage>
</organism>
<feature type="transmembrane region" description="Helical" evidence="1">
    <location>
        <begin position="162"/>
        <end position="181"/>
    </location>
</feature>
<keyword evidence="1" id="KW-0812">Transmembrane</keyword>
<evidence type="ECO:0000256" key="1">
    <source>
        <dbReference type="SAM" id="Phobius"/>
    </source>
</evidence>